<dbReference type="STRING" id="283909.R7VCL8"/>
<organism evidence="2">
    <name type="scientific">Capitella teleta</name>
    <name type="common">Polychaete worm</name>
    <dbReference type="NCBI Taxonomy" id="283909"/>
    <lineage>
        <taxon>Eukaryota</taxon>
        <taxon>Metazoa</taxon>
        <taxon>Spiralia</taxon>
        <taxon>Lophotrochozoa</taxon>
        <taxon>Annelida</taxon>
        <taxon>Polychaeta</taxon>
        <taxon>Sedentaria</taxon>
        <taxon>Scolecida</taxon>
        <taxon>Capitellidae</taxon>
        <taxon>Capitella</taxon>
    </lineage>
</organism>
<name>R7VCL8_CAPTE</name>
<dbReference type="FunCoup" id="R7VCL8">
    <property type="interactions" value="660"/>
</dbReference>
<feature type="domain" description="Zinc finger CHCC-type" evidence="1">
    <location>
        <begin position="90"/>
        <end position="118"/>
    </location>
</feature>
<evidence type="ECO:0000313" key="3">
    <source>
        <dbReference type="EnsemblMetazoa" id="CapteP227786"/>
    </source>
</evidence>
<evidence type="ECO:0000259" key="1">
    <source>
        <dbReference type="Pfam" id="PF10276"/>
    </source>
</evidence>
<dbReference type="Proteomes" id="UP000014760">
    <property type="component" value="Unassembled WGS sequence"/>
</dbReference>
<reference evidence="4" key="1">
    <citation type="submission" date="2012-12" db="EMBL/GenBank/DDBJ databases">
        <authorList>
            <person name="Hellsten U."/>
            <person name="Grimwood J."/>
            <person name="Chapman J.A."/>
            <person name="Shapiro H."/>
            <person name="Aerts A."/>
            <person name="Otillar R.P."/>
            <person name="Terry A.Y."/>
            <person name="Boore J.L."/>
            <person name="Simakov O."/>
            <person name="Marletaz F."/>
            <person name="Cho S.-J."/>
            <person name="Edsinger-Gonzales E."/>
            <person name="Havlak P."/>
            <person name="Kuo D.-H."/>
            <person name="Larsson T."/>
            <person name="Lv J."/>
            <person name="Arendt D."/>
            <person name="Savage R."/>
            <person name="Osoegawa K."/>
            <person name="de Jong P."/>
            <person name="Lindberg D.R."/>
            <person name="Seaver E.C."/>
            <person name="Weisblat D.A."/>
            <person name="Putnam N.H."/>
            <person name="Grigoriev I.V."/>
            <person name="Rokhsar D.S."/>
        </authorList>
    </citation>
    <scope>NUCLEOTIDE SEQUENCE</scope>
    <source>
        <strain evidence="4">I ESC-2004</strain>
    </source>
</reference>
<reference evidence="3" key="3">
    <citation type="submission" date="2015-06" db="UniProtKB">
        <authorList>
            <consortium name="EnsemblMetazoa"/>
        </authorList>
    </citation>
    <scope>IDENTIFICATION</scope>
</reference>
<dbReference type="Gene3D" id="2.60.260.40">
    <property type="entry name" value="q5lls5 like domains"/>
    <property type="match status" value="1"/>
</dbReference>
<keyword evidence="4" id="KW-1185">Reference proteome</keyword>
<dbReference type="Pfam" id="PF10276">
    <property type="entry name" value="zf-CHCC"/>
    <property type="match status" value="1"/>
</dbReference>
<evidence type="ECO:0000313" key="2">
    <source>
        <dbReference type="EMBL" id="ELU16374.1"/>
    </source>
</evidence>
<dbReference type="GO" id="GO:0006120">
    <property type="term" value="P:mitochondrial electron transport, NADH to ubiquinone"/>
    <property type="evidence" value="ECO:0007669"/>
    <property type="project" value="TreeGrafter"/>
</dbReference>
<proteinExistence type="predicted"/>
<dbReference type="EMBL" id="AMQN01000601">
    <property type="status" value="NOT_ANNOTATED_CDS"/>
    <property type="molecule type" value="Genomic_DNA"/>
</dbReference>
<sequence length="144" mass="16078">MALMQSGRSLFQALGRCQVAALSRGAHIFHMGDSPNIEKTTHTGQKFDEDDYRKARFLNKSKHVNPNFAVDLIAEDPVVLCTKRVVPSNSGGALGHPKVYINLDKPGIHSCGYSGRKFVLQKYYDEATMGPSITFEEYQRQMQA</sequence>
<protein>
    <recommendedName>
        <fullName evidence="1">Zinc finger CHCC-type domain-containing protein</fullName>
    </recommendedName>
</protein>
<dbReference type="GO" id="GO:0005739">
    <property type="term" value="C:mitochondrion"/>
    <property type="evidence" value="ECO:0007669"/>
    <property type="project" value="GOC"/>
</dbReference>
<dbReference type="InterPro" id="IPR019401">
    <property type="entry name" value="Znf_CHCC"/>
</dbReference>
<dbReference type="PANTHER" id="PTHR13156:SF0">
    <property type="entry name" value="NADH DEHYDROGENASE [UBIQUINONE] IRON-SULFUR PROTEIN 6, MITOCHONDRIAL"/>
    <property type="match status" value="1"/>
</dbReference>
<dbReference type="AlphaFoldDB" id="R7VCL8"/>
<reference evidence="2 4" key="2">
    <citation type="journal article" date="2013" name="Nature">
        <title>Insights into bilaterian evolution from three spiralian genomes.</title>
        <authorList>
            <person name="Simakov O."/>
            <person name="Marletaz F."/>
            <person name="Cho S.J."/>
            <person name="Edsinger-Gonzales E."/>
            <person name="Havlak P."/>
            <person name="Hellsten U."/>
            <person name="Kuo D.H."/>
            <person name="Larsson T."/>
            <person name="Lv J."/>
            <person name="Arendt D."/>
            <person name="Savage R."/>
            <person name="Osoegawa K."/>
            <person name="de Jong P."/>
            <person name="Grimwood J."/>
            <person name="Chapman J.A."/>
            <person name="Shapiro H."/>
            <person name="Aerts A."/>
            <person name="Otillar R.P."/>
            <person name="Terry A.Y."/>
            <person name="Boore J.L."/>
            <person name="Grigoriev I.V."/>
            <person name="Lindberg D.R."/>
            <person name="Seaver E.C."/>
            <person name="Weisblat D.A."/>
            <person name="Putnam N.H."/>
            <person name="Rokhsar D.S."/>
        </authorList>
    </citation>
    <scope>NUCLEOTIDE SEQUENCE</scope>
    <source>
        <strain evidence="2 4">I ESC-2004</strain>
    </source>
</reference>
<dbReference type="OMA" id="TACCDGG"/>
<dbReference type="HOGENOM" id="CLU_083053_1_1_1"/>
<dbReference type="EnsemblMetazoa" id="CapteT227786">
    <property type="protein sequence ID" value="CapteP227786"/>
    <property type="gene ID" value="CapteG227786"/>
</dbReference>
<evidence type="ECO:0000313" key="4">
    <source>
        <dbReference type="Proteomes" id="UP000014760"/>
    </source>
</evidence>
<dbReference type="EMBL" id="KB293180">
    <property type="protein sequence ID" value="ELU16374.1"/>
    <property type="molecule type" value="Genomic_DNA"/>
</dbReference>
<gene>
    <name evidence="2" type="ORF">CAPTEDRAFT_227786</name>
</gene>
<dbReference type="PANTHER" id="PTHR13156">
    <property type="entry name" value="NADH-UBIQUINONE OXIDOREDUCTASE 13 KD-A SUBUNIT"/>
    <property type="match status" value="1"/>
</dbReference>
<accession>R7VCL8</accession>
<dbReference type="OrthoDB" id="307899at2759"/>